<gene>
    <name evidence="2" type="ORF">G0U57_010061</name>
</gene>
<proteinExistence type="predicted"/>
<evidence type="ECO:0000256" key="1">
    <source>
        <dbReference type="SAM" id="MobiDB-lite"/>
    </source>
</evidence>
<feature type="region of interest" description="Disordered" evidence="1">
    <location>
        <begin position="44"/>
        <end position="94"/>
    </location>
</feature>
<feature type="compositionally biased region" description="Basic and acidic residues" evidence="1">
    <location>
        <begin position="85"/>
        <end position="94"/>
    </location>
</feature>
<organism evidence="2 3">
    <name type="scientific">Chelydra serpentina</name>
    <name type="common">Snapping turtle</name>
    <name type="synonym">Testudo serpentina</name>
    <dbReference type="NCBI Taxonomy" id="8475"/>
    <lineage>
        <taxon>Eukaryota</taxon>
        <taxon>Metazoa</taxon>
        <taxon>Chordata</taxon>
        <taxon>Craniata</taxon>
        <taxon>Vertebrata</taxon>
        <taxon>Euteleostomi</taxon>
        <taxon>Archelosauria</taxon>
        <taxon>Testudinata</taxon>
        <taxon>Testudines</taxon>
        <taxon>Cryptodira</taxon>
        <taxon>Durocryptodira</taxon>
        <taxon>Americhelydia</taxon>
        <taxon>Chelydroidea</taxon>
        <taxon>Chelydridae</taxon>
        <taxon>Chelydra</taxon>
    </lineage>
</organism>
<evidence type="ECO:0000313" key="3">
    <source>
        <dbReference type="Proteomes" id="UP000765507"/>
    </source>
</evidence>
<accession>A0A8T1T9B5</accession>
<feature type="compositionally biased region" description="Polar residues" evidence="1">
    <location>
        <begin position="46"/>
        <end position="62"/>
    </location>
</feature>
<dbReference type="AlphaFoldDB" id="A0A8T1T9B5"/>
<name>A0A8T1T9B5_CHESE</name>
<comment type="caution">
    <text evidence="2">The sequence shown here is derived from an EMBL/GenBank/DDBJ whole genome shotgun (WGS) entry which is preliminary data.</text>
</comment>
<dbReference type="Proteomes" id="UP000765507">
    <property type="component" value="Unassembled WGS sequence"/>
</dbReference>
<keyword evidence="3" id="KW-1185">Reference proteome</keyword>
<dbReference type="EMBL" id="JAHGAV010000025">
    <property type="protein sequence ID" value="KAG6937403.1"/>
    <property type="molecule type" value="Genomic_DNA"/>
</dbReference>
<feature type="non-terminal residue" evidence="2">
    <location>
        <position position="132"/>
    </location>
</feature>
<evidence type="ECO:0000313" key="2">
    <source>
        <dbReference type="EMBL" id="KAG6937403.1"/>
    </source>
</evidence>
<dbReference type="OrthoDB" id="10518496at2759"/>
<reference evidence="2 3" key="1">
    <citation type="journal article" date="2020" name="G3 (Bethesda)">
        <title>Draft Genome of the Common Snapping Turtle, Chelydra serpentina, a Model for Phenotypic Plasticity in Reptiles.</title>
        <authorList>
            <person name="Das D."/>
            <person name="Singh S.K."/>
            <person name="Bierstedt J."/>
            <person name="Erickson A."/>
            <person name="Galli G.L.J."/>
            <person name="Crossley D.A. 2nd"/>
            <person name="Rhen T."/>
        </authorList>
    </citation>
    <scope>NUCLEOTIDE SEQUENCE [LARGE SCALE GENOMIC DNA]</scope>
    <source>
        <strain evidence="2">KW</strain>
    </source>
</reference>
<protein>
    <submittedName>
        <fullName evidence="2">Uncharacterized protein</fullName>
    </submittedName>
</protein>
<sequence length="132" mass="14478">TAAGVIYLSLSGMELAGLRGIYKGPLTSTILSWKADITRCDGRATQHGSRITGGPQSLLSGTRENRKDPPVSLQEDGKMTSLNISDERGEERQECEKNGRRVVIGAFLTTAEVRLIQVIQGEDMHDHLRTEK</sequence>